<comment type="caution">
    <text evidence="1">The sequence shown here is derived from an EMBL/GenBank/DDBJ whole genome shotgun (WGS) entry which is preliminary data.</text>
</comment>
<dbReference type="EMBL" id="JAAGAX010000006">
    <property type="protein sequence ID" value="KAF2312602.1"/>
    <property type="molecule type" value="Genomic_DNA"/>
</dbReference>
<dbReference type="InterPro" id="IPR007750">
    <property type="entry name" value="DUF674"/>
</dbReference>
<gene>
    <name evidence="1" type="ORF">GH714_035198</name>
</gene>
<organism evidence="1 2">
    <name type="scientific">Hevea brasiliensis</name>
    <name type="common">Para rubber tree</name>
    <name type="synonym">Siphonia brasiliensis</name>
    <dbReference type="NCBI Taxonomy" id="3981"/>
    <lineage>
        <taxon>Eukaryota</taxon>
        <taxon>Viridiplantae</taxon>
        <taxon>Streptophyta</taxon>
        <taxon>Embryophyta</taxon>
        <taxon>Tracheophyta</taxon>
        <taxon>Spermatophyta</taxon>
        <taxon>Magnoliopsida</taxon>
        <taxon>eudicotyledons</taxon>
        <taxon>Gunneridae</taxon>
        <taxon>Pentapetalae</taxon>
        <taxon>rosids</taxon>
        <taxon>fabids</taxon>
        <taxon>Malpighiales</taxon>
        <taxon>Euphorbiaceae</taxon>
        <taxon>Crotonoideae</taxon>
        <taxon>Micrandreae</taxon>
        <taxon>Hevea</taxon>
    </lineage>
</organism>
<accession>A0A6A6MFY7</accession>
<dbReference type="Pfam" id="PF05056">
    <property type="entry name" value="DUF674"/>
    <property type="match status" value="2"/>
</dbReference>
<evidence type="ECO:0008006" key="3">
    <source>
        <dbReference type="Google" id="ProtNLM"/>
    </source>
</evidence>
<dbReference type="PANTHER" id="PTHR33103">
    <property type="entry name" value="OS01G0153900 PROTEIN"/>
    <property type="match status" value="1"/>
</dbReference>
<keyword evidence="2" id="KW-1185">Reference proteome</keyword>
<dbReference type="AlphaFoldDB" id="A0A6A6MFY7"/>
<dbReference type="PANTHER" id="PTHR33103:SF27">
    <property type="entry name" value="OS04G0594700 PROTEIN"/>
    <property type="match status" value="1"/>
</dbReference>
<reference evidence="1 2" key="1">
    <citation type="journal article" date="2020" name="Mol. Plant">
        <title>The Chromosome-Based Rubber Tree Genome Provides New Insights into Spurge Genome Evolution and Rubber Biosynthesis.</title>
        <authorList>
            <person name="Liu J."/>
            <person name="Shi C."/>
            <person name="Shi C.C."/>
            <person name="Li W."/>
            <person name="Zhang Q.J."/>
            <person name="Zhang Y."/>
            <person name="Li K."/>
            <person name="Lu H.F."/>
            <person name="Shi C."/>
            <person name="Zhu S.T."/>
            <person name="Xiao Z.Y."/>
            <person name="Nan H."/>
            <person name="Yue Y."/>
            <person name="Zhu X.G."/>
            <person name="Wu Y."/>
            <person name="Hong X.N."/>
            <person name="Fan G.Y."/>
            <person name="Tong Y."/>
            <person name="Zhang D."/>
            <person name="Mao C.L."/>
            <person name="Liu Y.L."/>
            <person name="Hao S.J."/>
            <person name="Liu W.Q."/>
            <person name="Lv M.Q."/>
            <person name="Zhang H.B."/>
            <person name="Liu Y."/>
            <person name="Hu-Tang G.R."/>
            <person name="Wang J.P."/>
            <person name="Wang J.H."/>
            <person name="Sun Y.H."/>
            <person name="Ni S.B."/>
            <person name="Chen W.B."/>
            <person name="Zhang X.C."/>
            <person name="Jiao Y.N."/>
            <person name="Eichler E.E."/>
            <person name="Li G.H."/>
            <person name="Liu X."/>
            <person name="Gao L.Z."/>
        </authorList>
    </citation>
    <scope>NUCLEOTIDE SEQUENCE [LARGE SCALE GENOMIC DNA]</scope>
    <source>
        <strain evidence="2">cv. GT1</strain>
        <tissue evidence="1">Leaf</tissue>
    </source>
</reference>
<evidence type="ECO:0000313" key="2">
    <source>
        <dbReference type="Proteomes" id="UP000467840"/>
    </source>
</evidence>
<dbReference type="Proteomes" id="UP000467840">
    <property type="component" value="Chromosome 14"/>
</dbReference>
<name>A0A6A6MFY7_HEVBR</name>
<protein>
    <recommendedName>
        <fullName evidence="3">DUF674 domain-containing protein</fullName>
    </recommendedName>
</protein>
<sequence>MKNLCASVENLDVRRFRTQACKEMLLHPQSGAATHCKYLKLKIDNTMTEPISFFYCGNDECVASKHKLSSHYSSSFCDCGEPMKYLLYQLPNAESNNIVVSDPRDEGVNTSKSNDQKETLLNPKVASGFGYKNQLLGVGVEIVNQQCYWLRNFPPSIRTHKPAGGTFTTLTMKDPKAPHYKEAISNGGFVLGPETFIVTDDLTVTLSPVSVLSILNKLKVAFSDIEERIVYAGNKEALQLLIASYISESALTDTFTSQKAKTRILKA</sequence>
<proteinExistence type="predicted"/>
<evidence type="ECO:0000313" key="1">
    <source>
        <dbReference type="EMBL" id="KAF2312602.1"/>
    </source>
</evidence>